<reference evidence="2" key="2">
    <citation type="submission" date="2023-06" db="EMBL/GenBank/DDBJ databases">
        <authorList>
            <consortium name="Lawrence Berkeley National Laboratory"/>
            <person name="Haridas S."/>
            <person name="Hensen N."/>
            <person name="Bonometti L."/>
            <person name="Westerberg I."/>
            <person name="Brannstrom I.O."/>
            <person name="Guillou S."/>
            <person name="Cros-Aarteil S."/>
            <person name="Calhoun S."/>
            <person name="Kuo A."/>
            <person name="Mondo S."/>
            <person name="Pangilinan J."/>
            <person name="Riley R."/>
            <person name="Labutti K."/>
            <person name="Andreopoulos B."/>
            <person name="Lipzen A."/>
            <person name="Chen C."/>
            <person name="Yanf M."/>
            <person name="Daum C."/>
            <person name="Ng V."/>
            <person name="Clum A."/>
            <person name="Steindorff A."/>
            <person name="Ohm R."/>
            <person name="Martin F."/>
            <person name="Silar P."/>
            <person name="Natvig D."/>
            <person name="Lalanne C."/>
            <person name="Gautier V."/>
            <person name="Ament-Velasquez S.L."/>
            <person name="Kruys A."/>
            <person name="Hutchinson M.I."/>
            <person name="Powell A.J."/>
            <person name="Barry K."/>
            <person name="Miller A.N."/>
            <person name="Grigoriev I.V."/>
            <person name="Debuchy R."/>
            <person name="Gladieux P."/>
            <person name="Thoren M.H."/>
            <person name="Johannesson H."/>
        </authorList>
    </citation>
    <scope>NUCLEOTIDE SEQUENCE</scope>
    <source>
        <strain evidence="2">CBS 118394</strain>
    </source>
</reference>
<reference evidence="2" key="1">
    <citation type="journal article" date="2023" name="Mol. Phylogenet. Evol.">
        <title>Genome-scale phylogeny and comparative genomics of the fungal order Sordariales.</title>
        <authorList>
            <person name="Hensen N."/>
            <person name="Bonometti L."/>
            <person name="Westerberg I."/>
            <person name="Brannstrom I.O."/>
            <person name="Guillou S."/>
            <person name="Cros-Aarteil S."/>
            <person name="Calhoun S."/>
            <person name="Haridas S."/>
            <person name="Kuo A."/>
            <person name="Mondo S."/>
            <person name="Pangilinan J."/>
            <person name="Riley R."/>
            <person name="LaButti K."/>
            <person name="Andreopoulos B."/>
            <person name="Lipzen A."/>
            <person name="Chen C."/>
            <person name="Yan M."/>
            <person name="Daum C."/>
            <person name="Ng V."/>
            <person name="Clum A."/>
            <person name="Steindorff A."/>
            <person name="Ohm R.A."/>
            <person name="Martin F."/>
            <person name="Silar P."/>
            <person name="Natvig D.O."/>
            <person name="Lalanne C."/>
            <person name="Gautier V."/>
            <person name="Ament-Velasquez S.L."/>
            <person name="Kruys A."/>
            <person name="Hutchinson M.I."/>
            <person name="Powell A.J."/>
            <person name="Barry K."/>
            <person name="Miller A.N."/>
            <person name="Grigoriev I.V."/>
            <person name="Debuchy R."/>
            <person name="Gladieux P."/>
            <person name="Hiltunen Thoren M."/>
            <person name="Johannesson H."/>
        </authorList>
    </citation>
    <scope>NUCLEOTIDE SEQUENCE</scope>
    <source>
        <strain evidence="2">CBS 118394</strain>
    </source>
</reference>
<gene>
    <name evidence="2" type="ORF">B0H66DRAFT_640824</name>
</gene>
<name>A0AAE0M2U8_9PEZI</name>
<sequence>MEQVLLNKQHIGRLLFNGLERELESKYGDDTKPEQPRSIHYACFCAHVHVHAHTNKLGLRHGYAPDISNKYSPIANSTCCVQESMPKLPDHVHSHNNLGATIGCSQKLKLSRLLLGVVPAKVPRNPGFGHLCGVPCHSAIRDADAIHSTRWQSHHLYRHQPGRPTATETDYSGNGGDVLLITTLITRTDEHGIQTGVALATIPATSTLQTLTDSQGHPTATVTNIPVFPHMPGSKSADIILANKTANYFLVYFFPILLTALLLIPIQAVNA</sequence>
<dbReference type="EMBL" id="JAUEDM010000005">
    <property type="protein sequence ID" value="KAK3315889.1"/>
    <property type="molecule type" value="Genomic_DNA"/>
</dbReference>
<dbReference type="Proteomes" id="UP001283341">
    <property type="component" value="Unassembled WGS sequence"/>
</dbReference>
<evidence type="ECO:0000313" key="3">
    <source>
        <dbReference type="Proteomes" id="UP001283341"/>
    </source>
</evidence>
<comment type="caution">
    <text evidence="2">The sequence shown here is derived from an EMBL/GenBank/DDBJ whole genome shotgun (WGS) entry which is preliminary data.</text>
</comment>
<evidence type="ECO:0000256" key="1">
    <source>
        <dbReference type="SAM" id="Phobius"/>
    </source>
</evidence>
<accession>A0AAE0M2U8</accession>
<keyword evidence="1" id="KW-1133">Transmembrane helix</keyword>
<organism evidence="2 3">
    <name type="scientific">Apodospora peruviana</name>
    <dbReference type="NCBI Taxonomy" id="516989"/>
    <lineage>
        <taxon>Eukaryota</taxon>
        <taxon>Fungi</taxon>
        <taxon>Dikarya</taxon>
        <taxon>Ascomycota</taxon>
        <taxon>Pezizomycotina</taxon>
        <taxon>Sordariomycetes</taxon>
        <taxon>Sordariomycetidae</taxon>
        <taxon>Sordariales</taxon>
        <taxon>Lasiosphaeriaceae</taxon>
        <taxon>Apodospora</taxon>
    </lineage>
</organism>
<dbReference type="AlphaFoldDB" id="A0AAE0M2U8"/>
<keyword evidence="1" id="KW-0812">Transmembrane</keyword>
<evidence type="ECO:0000313" key="2">
    <source>
        <dbReference type="EMBL" id="KAK3315889.1"/>
    </source>
</evidence>
<keyword evidence="1" id="KW-0472">Membrane</keyword>
<feature type="transmembrane region" description="Helical" evidence="1">
    <location>
        <begin position="249"/>
        <end position="269"/>
    </location>
</feature>
<proteinExistence type="predicted"/>
<keyword evidence="3" id="KW-1185">Reference proteome</keyword>
<protein>
    <submittedName>
        <fullName evidence="2">Uncharacterized protein</fullName>
    </submittedName>
</protein>